<evidence type="ECO:0000313" key="2">
    <source>
        <dbReference type="Proteomes" id="UP001358614"/>
    </source>
</evidence>
<evidence type="ECO:0000313" key="1">
    <source>
        <dbReference type="EMBL" id="WWD06156.1"/>
    </source>
</evidence>
<proteinExistence type="predicted"/>
<protein>
    <submittedName>
        <fullName evidence="1">Uncharacterized protein</fullName>
    </submittedName>
</protein>
<dbReference type="EMBL" id="CP144089">
    <property type="protein sequence ID" value="WWD06156.1"/>
    <property type="molecule type" value="Genomic_DNA"/>
</dbReference>
<organism evidence="1 2">
    <name type="scientific">Kwoniella europaea PYCC6329</name>
    <dbReference type="NCBI Taxonomy" id="1423913"/>
    <lineage>
        <taxon>Eukaryota</taxon>
        <taxon>Fungi</taxon>
        <taxon>Dikarya</taxon>
        <taxon>Basidiomycota</taxon>
        <taxon>Agaricomycotina</taxon>
        <taxon>Tremellomycetes</taxon>
        <taxon>Tremellales</taxon>
        <taxon>Cryptococcaceae</taxon>
        <taxon>Kwoniella</taxon>
    </lineage>
</organism>
<dbReference type="RefSeq" id="XP_066084123.1">
    <property type="nucleotide sequence ID" value="XM_066228026.1"/>
</dbReference>
<keyword evidence="2" id="KW-1185">Reference proteome</keyword>
<dbReference type="Proteomes" id="UP001358614">
    <property type="component" value="Chromosome 1"/>
</dbReference>
<name>A0AAX4KI20_9TREE</name>
<gene>
    <name evidence="1" type="ORF">V865_004241</name>
</gene>
<dbReference type="AlphaFoldDB" id="A0AAX4KI20"/>
<accession>A0AAX4KI20</accession>
<reference evidence="1 2" key="1">
    <citation type="submission" date="2024-01" db="EMBL/GenBank/DDBJ databases">
        <title>Comparative genomics of Cryptococcus and Kwoniella reveals pathogenesis evolution and contrasting modes of karyotype evolution via chromosome fusion or intercentromeric recombination.</title>
        <authorList>
            <person name="Coelho M.A."/>
            <person name="David-Palma M."/>
            <person name="Shea T."/>
            <person name="Bowers K."/>
            <person name="McGinley-Smith S."/>
            <person name="Mohammad A.W."/>
            <person name="Gnirke A."/>
            <person name="Yurkov A.M."/>
            <person name="Nowrousian M."/>
            <person name="Sun S."/>
            <person name="Cuomo C.A."/>
            <person name="Heitman J."/>
        </authorList>
    </citation>
    <scope>NUCLEOTIDE SEQUENCE [LARGE SCALE GENOMIC DNA]</scope>
    <source>
        <strain evidence="1 2">PYCC6329</strain>
    </source>
</reference>
<dbReference type="GeneID" id="91103043"/>
<dbReference type="KEGG" id="ker:91103043"/>
<sequence>MDTLAKSLLQDAISIASRRNSTMVLELYPISTGQIAVTPDGSSTRQVPYDEARRISAGDSDDRDWEERRPGLQLFVMEIAVPHENQE</sequence>